<dbReference type="NCBIfam" id="TIGR01994">
    <property type="entry name" value="SUF_scaf_2"/>
    <property type="match status" value="1"/>
</dbReference>
<feature type="domain" description="NIF system FeS cluster assembly NifU N-terminal" evidence="1">
    <location>
        <begin position="15"/>
        <end position="134"/>
    </location>
</feature>
<dbReference type="GO" id="GO:0051536">
    <property type="term" value="F:iron-sulfur cluster binding"/>
    <property type="evidence" value="ECO:0007669"/>
    <property type="project" value="InterPro"/>
</dbReference>
<dbReference type="OrthoDB" id="9804157at2"/>
<dbReference type="AlphaFoldDB" id="A0A1S2LVI7"/>
<dbReference type="STRING" id="472963.BKP45_21230"/>
<organism evidence="2 3">
    <name type="scientific">Anaerobacillus alkalidiazotrophicus</name>
    <dbReference type="NCBI Taxonomy" id="472963"/>
    <lineage>
        <taxon>Bacteria</taxon>
        <taxon>Bacillati</taxon>
        <taxon>Bacillota</taxon>
        <taxon>Bacilli</taxon>
        <taxon>Bacillales</taxon>
        <taxon>Bacillaceae</taxon>
        <taxon>Anaerobacillus</taxon>
    </lineage>
</organism>
<comment type="caution">
    <text evidence="2">The sequence shown here is derived from an EMBL/GenBank/DDBJ whole genome shotgun (WGS) entry which is preliminary data.</text>
</comment>
<evidence type="ECO:0000313" key="3">
    <source>
        <dbReference type="Proteomes" id="UP000180057"/>
    </source>
</evidence>
<dbReference type="Proteomes" id="UP000180057">
    <property type="component" value="Unassembled WGS sequence"/>
</dbReference>
<gene>
    <name evidence="2" type="ORF">BKP45_21230</name>
</gene>
<dbReference type="CDD" id="cd06664">
    <property type="entry name" value="IscU_like"/>
    <property type="match status" value="1"/>
</dbReference>
<protein>
    <submittedName>
        <fullName evidence="2">SUF system NifU family Fe-S cluster assembly protein</fullName>
    </submittedName>
</protein>
<dbReference type="Gene3D" id="3.90.1010.10">
    <property type="match status" value="1"/>
</dbReference>
<proteinExistence type="predicted"/>
<name>A0A1S2LVI7_9BACI</name>
<dbReference type="EMBL" id="MLQS01000035">
    <property type="protein sequence ID" value="OIJ16528.1"/>
    <property type="molecule type" value="Genomic_DNA"/>
</dbReference>
<dbReference type="InterPro" id="IPR002871">
    <property type="entry name" value="NIF_FeS_clus_asmbl_NifU_N"/>
</dbReference>
<keyword evidence="3" id="KW-1185">Reference proteome</keyword>
<evidence type="ECO:0000313" key="2">
    <source>
        <dbReference type="EMBL" id="OIJ16528.1"/>
    </source>
</evidence>
<reference evidence="2 3" key="1">
    <citation type="submission" date="2016-10" db="EMBL/GenBank/DDBJ databases">
        <title>Draft genome sequences of four alkaliphilic bacteria belonging to the Anaerobacillus genus.</title>
        <authorList>
            <person name="Bassil N.M."/>
            <person name="Lloyd J.R."/>
        </authorList>
    </citation>
    <scope>NUCLEOTIDE SEQUENCE [LARGE SCALE GENOMIC DNA]</scope>
    <source>
        <strain evidence="2 3">DSM 22531</strain>
    </source>
</reference>
<evidence type="ECO:0000259" key="1">
    <source>
        <dbReference type="Pfam" id="PF01592"/>
    </source>
</evidence>
<accession>A0A1S2LVI7</accession>
<sequence>MIYTKEGDVLLDQIYRQLVVDHAKNRRNHKRLDGPEVKHIHYKNPTCGDVMTLFILVTDQRIEDISFVGEGCSISMASASIMTELLKGTELDEVLKLREGMERMIRHGEVPFDCDLGDALALEGVHKLRARHNCALMGWQALDRVLDLNKD</sequence>
<dbReference type="SUPFAM" id="SSF82649">
    <property type="entry name" value="SufE/NifU"/>
    <property type="match status" value="1"/>
</dbReference>
<dbReference type="Pfam" id="PF01592">
    <property type="entry name" value="NifU_N"/>
    <property type="match status" value="1"/>
</dbReference>
<dbReference type="PANTHER" id="PTHR10093">
    <property type="entry name" value="IRON-SULFUR CLUSTER ASSEMBLY ENZYME NIFU HOMOLOG"/>
    <property type="match status" value="1"/>
</dbReference>
<dbReference type="GO" id="GO:0016226">
    <property type="term" value="P:iron-sulfur cluster assembly"/>
    <property type="evidence" value="ECO:0007669"/>
    <property type="project" value="InterPro"/>
</dbReference>
<dbReference type="GO" id="GO:0005506">
    <property type="term" value="F:iron ion binding"/>
    <property type="evidence" value="ECO:0007669"/>
    <property type="project" value="InterPro"/>
</dbReference>